<proteinExistence type="predicted"/>
<evidence type="ECO:0000313" key="1">
    <source>
        <dbReference type="EMBL" id="HEB97186.1"/>
    </source>
</evidence>
<evidence type="ECO:0008006" key="2">
    <source>
        <dbReference type="Google" id="ProtNLM"/>
    </source>
</evidence>
<dbReference type="AlphaFoldDB" id="A0A831RPP7"/>
<sequence>MSFLPNRGLRPALVGLSLLGTLATAWAVQLLQLQIGALQGEDWALQGVSLSVDLGDRAGARQAFELQARRFRHRLLPGPVEGIRVVCGDGTLSDRGIGCGSGRLSLQSAPVSARSAPLRFDWRQDRSSLELELKDVVVAGGRLALELADRGGRWQGSATATGLELSRLPALFGVAPQPGLGGTMALSLRAAGDGDRLERGRWGLTLNALAFSNPDGTYLGDGVALQWDGGASGSGAAIAGQQRLQLLQGALLTPFAYLSPERGAITLASDWRLTGRRLTLSALDYRDPGLLRLQGELRLSLTGAGASLDGGHLSSGWSDVGRLFSSYLQPALGDPAYDQLQLDGRVRLEATLDEPSGFRLQLDGVDVEQPGQLQLRGLSGDLRWRADAPGGGNRLAWKGGRLLRIPFGGAAMELRIGPDRVALERPLVLPLWDGELHVDRLSLAGIGSDGGLEGSFQGFLTPVSIERVTRSFGWPELAGRLSGMIPMISYRDGTLSVDGTLLIRIFDGRILIRNLRLEDLFGPLPVLSADIRIHGLDLETLTRTFSFGKITGRLDGEISGLRLEGWRPVAFDARFQTPADDDTPHRISQRAVDNIANLGGAGLSGALSRSFLRVFEEFGYSRLGIRCRLHDGICDMGGVAPAKQGYYLVQGGGIPRIDIVGFNRRTDWELLVQKLREITETDVAPVIE</sequence>
<reference evidence="1" key="1">
    <citation type="journal article" date="2020" name="mSystems">
        <title>Genome- and Community-Level Interaction Insights into Carbon Utilization and Element Cycling Functions of Hydrothermarchaeota in Hydrothermal Sediment.</title>
        <authorList>
            <person name="Zhou Z."/>
            <person name="Liu Y."/>
            <person name="Xu W."/>
            <person name="Pan J."/>
            <person name="Luo Z.H."/>
            <person name="Li M."/>
        </authorList>
    </citation>
    <scope>NUCLEOTIDE SEQUENCE [LARGE SCALE GENOMIC DNA]</scope>
    <source>
        <strain evidence="1">HyVt-443</strain>
    </source>
</reference>
<comment type="caution">
    <text evidence="1">The sequence shown here is derived from an EMBL/GenBank/DDBJ whole genome shotgun (WGS) entry which is preliminary data.</text>
</comment>
<name>A0A831RPP7_9GAMM</name>
<organism evidence="1">
    <name type="scientific">Sedimenticola thiotaurini</name>
    <dbReference type="NCBI Taxonomy" id="1543721"/>
    <lineage>
        <taxon>Bacteria</taxon>
        <taxon>Pseudomonadati</taxon>
        <taxon>Pseudomonadota</taxon>
        <taxon>Gammaproteobacteria</taxon>
        <taxon>Chromatiales</taxon>
        <taxon>Sedimenticolaceae</taxon>
        <taxon>Sedimenticola</taxon>
    </lineage>
</organism>
<accession>A0A831RPP7</accession>
<dbReference type="EMBL" id="DRKP01000151">
    <property type="protein sequence ID" value="HEB97186.1"/>
    <property type="molecule type" value="Genomic_DNA"/>
</dbReference>
<protein>
    <recommendedName>
        <fullName evidence="2">Dicarboxylate transport domain-containing protein</fullName>
    </recommendedName>
</protein>
<dbReference type="Proteomes" id="UP000886251">
    <property type="component" value="Unassembled WGS sequence"/>
</dbReference>
<gene>
    <name evidence="1" type="ORF">ENI96_12265</name>
</gene>